<feature type="transmembrane region" description="Helical" evidence="7">
    <location>
        <begin position="262"/>
        <end position="285"/>
    </location>
</feature>
<organism evidence="9 10">
    <name type="scientific">Morella rubra</name>
    <name type="common">Chinese bayberry</name>
    <dbReference type="NCBI Taxonomy" id="262757"/>
    <lineage>
        <taxon>Eukaryota</taxon>
        <taxon>Viridiplantae</taxon>
        <taxon>Streptophyta</taxon>
        <taxon>Embryophyta</taxon>
        <taxon>Tracheophyta</taxon>
        <taxon>Spermatophyta</taxon>
        <taxon>Magnoliopsida</taxon>
        <taxon>eudicotyledons</taxon>
        <taxon>Gunneridae</taxon>
        <taxon>Pentapetalae</taxon>
        <taxon>rosids</taxon>
        <taxon>fabids</taxon>
        <taxon>Fagales</taxon>
        <taxon>Myricaceae</taxon>
        <taxon>Morella</taxon>
    </lineage>
</organism>
<feature type="transmembrane region" description="Helical" evidence="7">
    <location>
        <begin position="84"/>
        <end position="103"/>
    </location>
</feature>
<accession>A0A6A1VKL9</accession>
<dbReference type="OrthoDB" id="655540at2759"/>
<feature type="transmembrane region" description="Helical" evidence="7">
    <location>
        <begin position="354"/>
        <end position="372"/>
    </location>
</feature>
<evidence type="ECO:0000256" key="5">
    <source>
        <dbReference type="ARBA" id="ARBA00022989"/>
    </source>
</evidence>
<feature type="transmembrane region" description="Helical" evidence="7">
    <location>
        <begin position="328"/>
        <end position="347"/>
    </location>
</feature>
<evidence type="ECO:0000313" key="9">
    <source>
        <dbReference type="EMBL" id="KAB1213421.1"/>
    </source>
</evidence>
<feature type="transmembrane region" description="Helical" evidence="7">
    <location>
        <begin position="195"/>
        <end position="217"/>
    </location>
</feature>
<dbReference type="GO" id="GO:0015179">
    <property type="term" value="F:L-amino acid transmembrane transporter activity"/>
    <property type="evidence" value="ECO:0007669"/>
    <property type="project" value="TreeGrafter"/>
</dbReference>
<feature type="transmembrane region" description="Helical" evidence="7">
    <location>
        <begin position="635"/>
        <end position="654"/>
    </location>
</feature>
<feature type="transmembrane region" description="Helical" evidence="7">
    <location>
        <begin position="424"/>
        <end position="445"/>
    </location>
</feature>
<comment type="subcellular location">
    <subcellularLocation>
        <location evidence="1">Membrane</location>
        <topology evidence="1">Multi-pass membrane protein</topology>
    </subcellularLocation>
</comment>
<dbReference type="PANTHER" id="PTHR22950:SF696">
    <property type="entry name" value="AMINO ACID TRANSPORTER TRANSMEMBRANE DOMAIN-CONTAINING PROTEIN"/>
    <property type="match status" value="1"/>
</dbReference>
<sequence>MAHKISKSTGNSLCGLQSNSCLPPRNNVPSEKVMRGATLDVQWGNCHVCLEESKLCLCDHSIKVLKSAENGEQRVEADGSFAHAVINMIGMLIGLGQLSTPYALETGGWASASLLIGLGIICAYSSHLLGKCLDKNPKSTSYADIGQHAFGTKGKVLASIFIYMEIFMALVSYTISLHDNLSTVLSGMQIKVPGANLSTSQLLTIIAVLIALPSLWLRDLSSISFLSSGGIIMSLLIFISVACTAIFGGVKANHNVPVLHLSNIPAISGLYIFSYAGHIVFPNLYKAMKDPSRFTKVSIVSFALVTALYISLAFMGAKLFGHGVNPQITLSMPRHLLVTKIALWATVLTPMTKYALEFAPFFMALVSYTISLHDNLSTVLSGMQIKVPGANLSTSQLLTIIAVLIALPSLWLRDLSSISFLSSGGIIMSLLIFISVACTAIFGGVKANHNVPVLHLSNIPAISGLYIFSYAGHIVFPNLYKAMKDPSRFTKVSIVSFALVTALYISLAFMGAKLFGHGVNPQITLSMPRHLLVTKIALWATVLTPMTKYALEFAPFAIQLEQKLPPSMSSRSKMLIRGGVGSFLILVILALALSVPYFEYVLSLTGSLVSIGICVIFPCAFYIKICWGQVSKPVLVLNLLLIAFGSLLGISGTISSSKLLVKSLRRAHSA</sequence>
<feature type="domain" description="Amino acid transporter transmembrane" evidence="8">
    <location>
        <begin position="79"/>
        <end position="362"/>
    </location>
</feature>
<feature type="transmembrane region" description="Helical" evidence="7">
    <location>
        <begin position="109"/>
        <end position="129"/>
    </location>
</feature>
<feature type="transmembrane region" description="Helical" evidence="7">
    <location>
        <begin position="536"/>
        <end position="558"/>
    </location>
</feature>
<protein>
    <submittedName>
        <fullName evidence="9">Vacuolar amino acid transporter 1</fullName>
    </submittedName>
</protein>
<keyword evidence="3 7" id="KW-0812">Transmembrane</keyword>
<evidence type="ECO:0000256" key="2">
    <source>
        <dbReference type="ARBA" id="ARBA00022448"/>
    </source>
</evidence>
<dbReference type="InterPro" id="IPR013057">
    <property type="entry name" value="AA_transpt_TM"/>
</dbReference>
<evidence type="ECO:0000313" key="10">
    <source>
        <dbReference type="Proteomes" id="UP000516437"/>
    </source>
</evidence>
<evidence type="ECO:0000256" key="4">
    <source>
        <dbReference type="ARBA" id="ARBA00022970"/>
    </source>
</evidence>
<evidence type="ECO:0000259" key="8">
    <source>
        <dbReference type="Pfam" id="PF01490"/>
    </source>
</evidence>
<feature type="transmembrane region" description="Helical" evidence="7">
    <location>
        <begin position="579"/>
        <end position="598"/>
    </location>
</feature>
<dbReference type="GO" id="GO:0005774">
    <property type="term" value="C:vacuolar membrane"/>
    <property type="evidence" value="ECO:0007669"/>
    <property type="project" value="TreeGrafter"/>
</dbReference>
<keyword evidence="5 7" id="KW-1133">Transmembrane helix</keyword>
<evidence type="ECO:0000256" key="1">
    <source>
        <dbReference type="ARBA" id="ARBA00004141"/>
    </source>
</evidence>
<keyword evidence="10" id="KW-1185">Reference proteome</keyword>
<name>A0A6A1VKL9_9ROSI</name>
<feature type="transmembrane region" description="Helical" evidence="7">
    <location>
        <begin position="156"/>
        <end position="175"/>
    </location>
</feature>
<dbReference type="Proteomes" id="UP000516437">
    <property type="component" value="Chromosome 5"/>
</dbReference>
<feature type="transmembrane region" description="Helical" evidence="7">
    <location>
        <begin position="492"/>
        <end position="516"/>
    </location>
</feature>
<dbReference type="AlphaFoldDB" id="A0A6A1VKL9"/>
<feature type="transmembrane region" description="Helical" evidence="7">
    <location>
        <begin position="392"/>
        <end position="412"/>
    </location>
</feature>
<gene>
    <name evidence="9" type="ORF">CJ030_MR5G003509</name>
</gene>
<keyword evidence="6 7" id="KW-0472">Membrane</keyword>
<keyword evidence="4" id="KW-0029">Amino-acid transport</keyword>
<evidence type="ECO:0000256" key="3">
    <source>
        <dbReference type="ARBA" id="ARBA00022692"/>
    </source>
</evidence>
<proteinExistence type="predicted"/>
<keyword evidence="2" id="KW-0813">Transport</keyword>
<dbReference type="PANTHER" id="PTHR22950">
    <property type="entry name" value="AMINO ACID TRANSPORTER"/>
    <property type="match status" value="1"/>
</dbReference>
<dbReference type="EMBL" id="RXIC02000023">
    <property type="protein sequence ID" value="KAB1213421.1"/>
    <property type="molecule type" value="Genomic_DNA"/>
</dbReference>
<evidence type="ECO:0000256" key="7">
    <source>
        <dbReference type="SAM" id="Phobius"/>
    </source>
</evidence>
<comment type="caution">
    <text evidence="9">The sequence shown here is derived from an EMBL/GenBank/DDBJ whole genome shotgun (WGS) entry which is preliminary data.</text>
</comment>
<evidence type="ECO:0000256" key="6">
    <source>
        <dbReference type="ARBA" id="ARBA00023136"/>
    </source>
</evidence>
<reference evidence="9 10" key="1">
    <citation type="journal article" date="2019" name="Plant Biotechnol. J.">
        <title>The red bayberry genome and genetic basis of sex determination.</title>
        <authorList>
            <person name="Jia H.M."/>
            <person name="Jia H.J."/>
            <person name="Cai Q.L."/>
            <person name="Wang Y."/>
            <person name="Zhao H.B."/>
            <person name="Yang W.F."/>
            <person name="Wang G.Y."/>
            <person name="Li Y.H."/>
            <person name="Zhan D.L."/>
            <person name="Shen Y.T."/>
            <person name="Niu Q.F."/>
            <person name="Chang L."/>
            <person name="Qiu J."/>
            <person name="Zhao L."/>
            <person name="Xie H.B."/>
            <person name="Fu W.Y."/>
            <person name="Jin J."/>
            <person name="Li X.W."/>
            <person name="Jiao Y."/>
            <person name="Zhou C.C."/>
            <person name="Tu T."/>
            <person name="Chai C.Y."/>
            <person name="Gao J.L."/>
            <person name="Fan L.J."/>
            <person name="van de Weg E."/>
            <person name="Wang J.Y."/>
            <person name="Gao Z.S."/>
        </authorList>
    </citation>
    <scope>NUCLEOTIDE SEQUENCE [LARGE SCALE GENOMIC DNA]</scope>
    <source>
        <tissue evidence="9">Leaves</tissue>
    </source>
</reference>
<feature type="transmembrane region" description="Helical" evidence="7">
    <location>
        <begin position="297"/>
        <end position="316"/>
    </location>
</feature>
<feature type="transmembrane region" description="Helical" evidence="7">
    <location>
        <begin position="229"/>
        <end position="250"/>
    </location>
</feature>
<feature type="transmembrane region" description="Helical" evidence="7">
    <location>
        <begin position="604"/>
        <end position="623"/>
    </location>
</feature>
<feature type="transmembrane region" description="Helical" evidence="7">
    <location>
        <begin position="457"/>
        <end position="480"/>
    </location>
</feature>
<dbReference type="Pfam" id="PF01490">
    <property type="entry name" value="Aa_trans"/>
    <property type="match status" value="1"/>
</dbReference>